<proteinExistence type="inferred from homology"/>
<dbReference type="InterPro" id="IPR021820">
    <property type="entry name" value="S-locus_recpt_kinase_C"/>
</dbReference>
<evidence type="ECO:0000256" key="6">
    <source>
        <dbReference type="ARBA" id="ARBA00022741"/>
    </source>
</evidence>
<dbReference type="Pfam" id="PF08276">
    <property type="entry name" value="PAN_2"/>
    <property type="match status" value="1"/>
</dbReference>
<keyword evidence="25" id="KW-1185">Reference proteome</keyword>
<evidence type="ECO:0000256" key="18">
    <source>
        <dbReference type="SAM" id="Phobius"/>
    </source>
</evidence>
<evidence type="ECO:0000256" key="19">
    <source>
        <dbReference type="SAM" id="SignalP"/>
    </source>
</evidence>
<evidence type="ECO:0000256" key="8">
    <source>
        <dbReference type="ARBA" id="ARBA00022840"/>
    </source>
</evidence>
<dbReference type="GO" id="GO:0005524">
    <property type="term" value="F:ATP binding"/>
    <property type="evidence" value="ECO:0007669"/>
    <property type="project" value="UniProtKB-KW"/>
</dbReference>
<dbReference type="SUPFAM" id="SSF51110">
    <property type="entry name" value="alpha-D-mannose-specific plant lectins"/>
    <property type="match status" value="1"/>
</dbReference>
<evidence type="ECO:0000259" key="23">
    <source>
        <dbReference type="PROSITE" id="PS50948"/>
    </source>
</evidence>
<evidence type="ECO:0000313" key="25">
    <source>
        <dbReference type="Proteomes" id="UP000187203"/>
    </source>
</evidence>
<dbReference type="Pfam" id="PF11883">
    <property type="entry name" value="DUF3403"/>
    <property type="match status" value="1"/>
</dbReference>
<dbReference type="GO" id="GO:0106310">
    <property type="term" value="F:protein serine kinase activity"/>
    <property type="evidence" value="ECO:0007669"/>
    <property type="project" value="RHEA"/>
</dbReference>
<dbReference type="FunFam" id="1.10.510.10:FF:000060">
    <property type="entry name" value="G-type lectin S-receptor-like serine/threonine-protein kinase"/>
    <property type="match status" value="1"/>
</dbReference>
<dbReference type="Gene3D" id="1.10.510.10">
    <property type="entry name" value="Transferase(Phosphotransferase) domain 1"/>
    <property type="match status" value="1"/>
</dbReference>
<accession>A0A1R3KBY3</accession>
<keyword evidence="16" id="KW-0245">EGF-like domain</keyword>
<dbReference type="InterPro" id="IPR003609">
    <property type="entry name" value="Pan_app"/>
</dbReference>
<dbReference type="InterPro" id="IPR011009">
    <property type="entry name" value="Kinase-like_dom_sf"/>
</dbReference>
<dbReference type="InterPro" id="IPR000719">
    <property type="entry name" value="Prot_kinase_dom"/>
</dbReference>
<dbReference type="PIRSF" id="PIRSF000641">
    <property type="entry name" value="SRK"/>
    <property type="match status" value="1"/>
</dbReference>
<dbReference type="PANTHER" id="PTHR32444">
    <property type="entry name" value="BULB-TYPE LECTIN DOMAIN-CONTAINING PROTEIN"/>
    <property type="match status" value="1"/>
</dbReference>
<evidence type="ECO:0000256" key="15">
    <source>
        <dbReference type="PIRNR" id="PIRNR000641"/>
    </source>
</evidence>
<name>A0A1R3KBY3_9ROSI</name>
<dbReference type="InterPro" id="IPR036426">
    <property type="entry name" value="Bulb-type_lectin_dom_sf"/>
</dbReference>
<comment type="subcellular location">
    <subcellularLocation>
        <location evidence="1">Membrane</location>
        <topology evidence="1">Single-pass type I membrane protein</topology>
    </subcellularLocation>
</comment>
<keyword evidence="11" id="KW-1015">Disulfide bond</keyword>
<dbReference type="PANTHER" id="PTHR32444:SF234">
    <property type="entry name" value="RECEPTOR-LIKE SERINE_THREONINE-PROTEIN KINASE"/>
    <property type="match status" value="1"/>
</dbReference>
<dbReference type="SMART" id="SM00220">
    <property type="entry name" value="S_TKc"/>
    <property type="match status" value="1"/>
</dbReference>
<comment type="catalytic activity">
    <reaction evidence="14 15">
        <text>L-seryl-[protein] + ATP = O-phospho-L-seryl-[protein] + ADP + H(+)</text>
        <dbReference type="Rhea" id="RHEA:17989"/>
        <dbReference type="Rhea" id="RHEA-COMP:9863"/>
        <dbReference type="Rhea" id="RHEA-COMP:11604"/>
        <dbReference type="ChEBI" id="CHEBI:15378"/>
        <dbReference type="ChEBI" id="CHEBI:29999"/>
        <dbReference type="ChEBI" id="CHEBI:30616"/>
        <dbReference type="ChEBI" id="CHEBI:83421"/>
        <dbReference type="ChEBI" id="CHEBI:456216"/>
        <dbReference type="EC" id="2.7.11.1"/>
    </reaction>
</comment>
<feature type="compositionally biased region" description="Low complexity" evidence="17">
    <location>
        <begin position="706"/>
        <end position="716"/>
    </location>
</feature>
<evidence type="ECO:0000256" key="11">
    <source>
        <dbReference type="ARBA" id="ARBA00023157"/>
    </source>
</evidence>
<keyword evidence="4 18" id="KW-0812">Transmembrane</keyword>
<dbReference type="Gene3D" id="2.90.10.10">
    <property type="entry name" value="Bulb-type lectin domain"/>
    <property type="match status" value="1"/>
</dbReference>
<feature type="region of interest" description="Disordered" evidence="17">
    <location>
        <begin position="693"/>
        <end position="728"/>
    </location>
</feature>
<evidence type="ECO:0000259" key="21">
    <source>
        <dbReference type="PROSITE" id="PS50026"/>
    </source>
</evidence>
<dbReference type="InterPro" id="IPR000742">
    <property type="entry name" value="EGF"/>
</dbReference>
<dbReference type="STRING" id="93759.A0A1R3KBY3"/>
<organism evidence="24 25">
    <name type="scientific">Corchorus olitorius</name>
    <dbReference type="NCBI Taxonomy" id="93759"/>
    <lineage>
        <taxon>Eukaryota</taxon>
        <taxon>Viridiplantae</taxon>
        <taxon>Streptophyta</taxon>
        <taxon>Embryophyta</taxon>
        <taxon>Tracheophyta</taxon>
        <taxon>Spermatophyta</taxon>
        <taxon>Magnoliopsida</taxon>
        <taxon>eudicotyledons</taxon>
        <taxon>Gunneridae</taxon>
        <taxon>Pentapetalae</taxon>
        <taxon>rosids</taxon>
        <taxon>malvids</taxon>
        <taxon>Malvales</taxon>
        <taxon>Malvaceae</taxon>
        <taxon>Grewioideae</taxon>
        <taxon>Apeibeae</taxon>
        <taxon>Corchorus</taxon>
    </lineage>
</organism>
<dbReference type="GO" id="GO:0048544">
    <property type="term" value="P:recognition of pollen"/>
    <property type="evidence" value="ECO:0007669"/>
    <property type="project" value="InterPro"/>
</dbReference>
<evidence type="ECO:0000256" key="2">
    <source>
        <dbReference type="ARBA" id="ARBA00022527"/>
    </source>
</evidence>
<dbReference type="InterPro" id="IPR024171">
    <property type="entry name" value="SRK-like_kinase"/>
</dbReference>
<keyword evidence="12" id="KW-0325">Glycoprotein</keyword>
<feature type="domain" description="Apple" evidence="23">
    <location>
        <begin position="339"/>
        <end position="420"/>
    </location>
</feature>
<comment type="similarity">
    <text evidence="15">Belongs to the protein kinase superfamily. Ser/Thr protein kinase family.</text>
</comment>
<dbReference type="SMART" id="SM00473">
    <property type="entry name" value="PAN_AP"/>
    <property type="match status" value="1"/>
</dbReference>
<evidence type="ECO:0000256" key="5">
    <source>
        <dbReference type="ARBA" id="ARBA00022729"/>
    </source>
</evidence>
<feature type="domain" description="Bulb-type lectin" evidence="22">
    <location>
        <begin position="22"/>
        <end position="147"/>
    </location>
</feature>
<dbReference type="SUPFAM" id="SSF56112">
    <property type="entry name" value="Protein kinase-like (PK-like)"/>
    <property type="match status" value="1"/>
</dbReference>
<evidence type="ECO:0000256" key="7">
    <source>
        <dbReference type="ARBA" id="ARBA00022777"/>
    </source>
</evidence>
<dbReference type="CDD" id="cd01098">
    <property type="entry name" value="PAN_AP_plant"/>
    <property type="match status" value="1"/>
</dbReference>
<keyword evidence="5 19" id="KW-0732">Signal</keyword>
<dbReference type="InterPro" id="IPR008271">
    <property type="entry name" value="Ser/Thr_kinase_AS"/>
</dbReference>
<evidence type="ECO:0000256" key="9">
    <source>
        <dbReference type="ARBA" id="ARBA00022989"/>
    </source>
</evidence>
<comment type="caution">
    <text evidence="24">The sequence shown here is derived from an EMBL/GenBank/DDBJ whole genome shotgun (WGS) entry which is preliminary data.</text>
</comment>
<dbReference type="PROSITE" id="PS50927">
    <property type="entry name" value="BULB_LECTIN"/>
    <property type="match status" value="1"/>
</dbReference>
<dbReference type="EMBL" id="AWUE01014244">
    <property type="protein sequence ID" value="OMP04549.1"/>
    <property type="molecule type" value="Genomic_DNA"/>
</dbReference>
<keyword evidence="10 18" id="KW-0472">Membrane</keyword>
<keyword evidence="3 15" id="KW-0808">Transferase</keyword>
<keyword evidence="2 15" id="KW-0723">Serine/threonine-protein kinase</keyword>
<evidence type="ECO:0000256" key="12">
    <source>
        <dbReference type="ARBA" id="ARBA00023180"/>
    </source>
</evidence>
<evidence type="ECO:0000256" key="3">
    <source>
        <dbReference type="ARBA" id="ARBA00022679"/>
    </source>
</evidence>
<evidence type="ECO:0000259" key="22">
    <source>
        <dbReference type="PROSITE" id="PS50927"/>
    </source>
</evidence>
<dbReference type="PROSITE" id="PS50948">
    <property type="entry name" value="PAN"/>
    <property type="match status" value="1"/>
</dbReference>
<dbReference type="OrthoDB" id="785331at2759"/>
<evidence type="ECO:0000259" key="20">
    <source>
        <dbReference type="PROSITE" id="PS50011"/>
    </source>
</evidence>
<evidence type="ECO:0000256" key="16">
    <source>
        <dbReference type="PROSITE-ProRule" id="PRU00076"/>
    </source>
</evidence>
<dbReference type="SMART" id="SM00108">
    <property type="entry name" value="B_lectin"/>
    <property type="match status" value="1"/>
</dbReference>
<protein>
    <recommendedName>
        <fullName evidence="15">Receptor-like serine/threonine-protein kinase</fullName>
        <ecNumber evidence="15">2.7.11.1</ecNumber>
    </recommendedName>
</protein>
<keyword evidence="6 15" id="KW-0547">Nucleotide-binding</keyword>
<feature type="domain" description="Protein kinase" evidence="20">
    <location>
        <begin position="383"/>
        <end position="697"/>
    </location>
</feature>
<evidence type="ECO:0000256" key="13">
    <source>
        <dbReference type="ARBA" id="ARBA00047899"/>
    </source>
</evidence>
<feature type="transmembrane region" description="Helical" evidence="18">
    <location>
        <begin position="435"/>
        <end position="456"/>
    </location>
</feature>
<dbReference type="Pfam" id="PF07714">
    <property type="entry name" value="PK_Tyr_Ser-Thr"/>
    <property type="match status" value="1"/>
</dbReference>
<keyword evidence="8 15" id="KW-0067">ATP-binding</keyword>
<dbReference type="InterPro" id="IPR000858">
    <property type="entry name" value="S_locus_glycoprot_dom"/>
</dbReference>
<keyword evidence="7 15" id="KW-0418">Kinase</keyword>
<dbReference type="PROSITE" id="PS50026">
    <property type="entry name" value="EGF_3"/>
    <property type="match status" value="1"/>
</dbReference>
<feature type="chain" id="PRO_5013317599" description="Receptor-like serine/threonine-protein kinase" evidence="19">
    <location>
        <begin position="22"/>
        <end position="728"/>
    </location>
</feature>
<dbReference type="GO" id="GO:0016020">
    <property type="term" value="C:membrane"/>
    <property type="evidence" value="ECO:0007669"/>
    <property type="project" value="UniProtKB-SubCell"/>
</dbReference>
<dbReference type="FunFam" id="2.90.10.10:FF:000001">
    <property type="entry name" value="G-type lectin S-receptor-like serine/threonine-protein kinase"/>
    <property type="match status" value="1"/>
</dbReference>
<dbReference type="Pfam" id="PF00954">
    <property type="entry name" value="S_locus_glycop"/>
    <property type="match status" value="1"/>
</dbReference>
<dbReference type="InterPro" id="IPR001480">
    <property type="entry name" value="Bulb-type_lectin_dom"/>
</dbReference>
<evidence type="ECO:0000256" key="14">
    <source>
        <dbReference type="ARBA" id="ARBA00048679"/>
    </source>
</evidence>
<dbReference type="InterPro" id="IPR001245">
    <property type="entry name" value="Ser-Thr/Tyr_kinase_cat_dom"/>
</dbReference>
<comment type="catalytic activity">
    <reaction evidence="13 15">
        <text>L-threonyl-[protein] + ATP = O-phospho-L-threonyl-[protein] + ADP + H(+)</text>
        <dbReference type="Rhea" id="RHEA:46608"/>
        <dbReference type="Rhea" id="RHEA-COMP:11060"/>
        <dbReference type="Rhea" id="RHEA-COMP:11605"/>
        <dbReference type="ChEBI" id="CHEBI:15378"/>
        <dbReference type="ChEBI" id="CHEBI:30013"/>
        <dbReference type="ChEBI" id="CHEBI:30616"/>
        <dbReference type="ChEBI" id="CHEBI:61977"/>
        <dbReference type="ChEBI" id="CHEBI:456216"/>
        <dbReference type="EC" id="2.7.11.1"/>
    </reaction>
</comment>
<evidence type="ECO:0000256" key="17">
    <source>
        <dbReference type="SAM" id="MobiDB-lite"/>
    </source>
</evidence>
<reference evidence="25" key="1">
    <citation type="submission" date="2013-09" db="EMBL/GenBank/DDBJ databases">
        <title>Corchorus olitorius genome sequencing.</title>
        <authorList>
            <person name="Alam M."/>
            <person name="Haque M.S."/>
            <person name="Islam M.S."/>
            <person name="Emdad E.M."/>
            <person name="Islam M.M."/>
            <person name="Ahmed B."/>
            <person name="Halim A."/>
            <person name="Hossen Q.M.M."/>
            <person name="Hossain M.Z."/>
            <person name="Ahmed R."/>
            <person name="Khan M.M."/>
            <person name="Islam R."/>
            <person name="Rashid M.M."/>
            <person name="Khan S.A."/>
            <person name="Rahman M.S."/>
            <person name="Alam M."/>
            <person name="Yahiya A.S."/>
            <person name="Khan M.S."/>
            <person name="Azam M.S."/>
            <person name="Haque T."/>
            <person name="Lashkar M.Z.H."/>
            <person name="Akhand A.I."/>
            <person name="Morshed G."/>
            <person name="Roy S."/>
            <person name="Uddin K.S."/>
            <person name="Rabeya T."/>
            <person name="Hossain A.S."/>
            <person name="Chowdhury A."/>
            <person name="Snigdha A.R."/>
            <person name="Mortoza M.S."/>
            <person name="Matin S.A."/>
            <person name="Hoque S.M.E."/>
            <person name="Islam M.K."/>
            <person name="Roy D.K."/>
            <person name="Haider R."/>
            <person name="Moosa M.M."/>
            <person name="Elias S.M."/>
            <person name="Hasan A.M."/>
            <person name="Jahan S."/>
            <person name="Shafiuddin M."/>
            <person name="Mahmood N."/>
            <person name="Shommy N.S."/>
        </authorList>
    </citation>
    <scope>NUCLEOTIDE SEQUENCE [LARGE SCALE GENOMIC DNA]</scope>
    <source>
        <strain evidence="25">cv. O-4</strain>
    </source>
</reference>
<dbReference type="Proteomes" id="UP000187203">
    <property type="component" value="Unassembled WGS sequence"/>
</dbReference>
<evidence type="ECO:0000256" key="10">
    <source>
        <dbReference type="ARBA" id="ARBA00023136"/>
    </source>
</evidence>
<feature type="domain" description="EGF-like" evidence="21">
    <location>
        <begin position="284"/>
        <end position="320"/>
    </location>
</feature>
<keyword evidence="9 18" id="KW-1133">Transmembrane helix</keyword>
<dbReference type="PROSITE" id="PS50011">
    <property type="entry name" value="PROTEIN_KINASE_DOM"/>
    <property type="match status" value="1"/>
</dbReference>
<evidence type="ECO:0000313" key="24">
    <source>
        <dbReference type="EMBL" id="OMP04549.1"/>
    </source>
</evidence>
<dbReference type="CDD" id="cd00028">
    <property type="entry name" value="B_lectin"/>
    <property type="match status" value="1"/>
</dbReference>
<evidence type="ECO:0000256" key="4">
    <source>
        <dbReference type="ARBA" id="ARBA00022692"/>
    </source>
</evidence>
<dbReference type="EC" id="2.7.11.1" evidence="15"/>
<evidence type="ECO:0000256" key="1">
    <source>
        <dbReference type="ARBA" id="ARBA00004479"/>
    </source>
</evidence>
<dbReference type="Pfam" id="PF01453">
    <property type="entry name" value="B_lectin"/>
    <property type="match status" value="1"/>
</dbReference>
<feature type="signal peptide" evidence="19">
    <location>
        <begin position="1"/>
        <end position="21"/>
    </location>
</feature>
<sequence>MDILCLTTCFLLIISSKVSKALDMISPSDSLTDGMTLVSNDGSFELGFFTPGSSKNRYLGIWYKNIPIPMQTVVWVANRINPITDFTGLLKIETTGKVVLQGQNRTTTVWSTNSSTEEVGNPILQLLDSGNLVVKDGNSENYVWQSFDYPTDTILPGMKMGWDLRTGLSRRLVAWKNPDDPSPGDLTFGVELEGNPEIVIRKGSTKYSRSGLWNGDGFSGAPVYRSNPVFTYDFVWNEEEVYYIYFLKDKSVMSRFFLNQTEGAMDRYTWNPETQTWNLFHTIPNDYCDRYGVCGANGTCDNSKFPVCQCLKAFNPKSPESWNSSDWSQGCIHNKPLNCQGGDGFIRIQGVKTPDATHSWVNKSMDLKECRVRCLKNCSCMAYTSLYITGTGSGCAMWFGDLMDIKQQQSYGQDLYIRVSASESEELKKKHTMKLSLIIATPITVLSGLLVVTYYIRRSRGKLKDNGENEDLEHEVFELGTISRATDGFSSNNKLGQGDKRRCKVLDWPKRFQIICGIARGLLYLHQDSRLRIIHRDLKASNVLLDSEMNPKISDFGLARTFGADQTEANTNRVVGTYGYMAPEYAIDGLFSVKSDVFSFGILLLEIISATKNRGFSHPDHSGNLIEHAWRLWKEGRPLELADDFLANSDNLSEIVRCIHISLLCVQQHPEWRPTMSSVVLMLGSENELPIPKQPGFLLKSPFETDSSSGNDGSSSKNEVSLSLLEPR</sequence>
<dbReference type="AlphaFoldDB" id="A0A1R3KBY3"/>
<dbReference type="PROSITE" id="PS00108">
    <property type="entry name" value="PROTEIN_KINASE_ST"/>
    <property type="match status" value="1"/>
</dbReference>
<gene>
    <name evidence="24" type="ORF">COLO4_09524</name>
</gene>
<comment type="caution">
    <text evidence="16">Lacks conserved residue(s) required for the propagation of feature annotation.</text>
</comment>
<dbReference type="GO" id="GO:0004674">
    <property type="term" value="F:protein serine/threonine kinase activity"/>
    <property type="evidence" value="ECO:0007669"/>
    <property type="project" value="UniProtKB-KW"/>
</dbReference>